<evidence type="ECO:0000259" key="1">
    <source>
        <dbReference type="Pfam" id="PF13649"/>
    </source>
</evidence>
<dbReference type="Pfam" id="PF13649">
    <property type="entry name" value="Methyltransf_25"/>
    <property type="match status" value="1"/>
</dbReference>
<organism evidence="2">
    <name type="scientific">viral metagenome</name>
    <dbReference type="NCBI Taxonomy" id="1070528"/>
    <lineage>
        <taxon>unclassified sequences</taxon>
        <taxon>metagenomes</taxon>
        <taxon>organismal metagenomes</taxon>
    </lineage>
</organism>
<dbReference type="EMBL" id="MN738773">
    <property type="protein sequence ID" value="QHS84180.1"/>
    <property type="molecule type" value="Genomic_DNA"/>
</dbReference>
<dbReference type="CDD" id="cd02440">
    <property type="entry name" value="AdoMet_MTases"/>
    <property type="match status" value="1"/>
</dbReference>
<dbReference type="AlphaFoldDB" id="A0A6C0AXV2"/>
<name>A0A6C0AXV2_9ZZZZ</name>
<accession>A0A6C0AXV2</accession>
<dbReference type="InterPro" id="IPR041698">
    <property type="entry name" value="Methyltransf_25"/>
</dbReference>
<reference evidence="2" key="1">
    <citation type="journal article" date="2020" name="Nature">
        <title>Giant virus diversity and host interactions through global metagenomics.</title>
        <authorList>
            <person name="Schulz F."/>
            <person name="Roux S."/>
            <person name="Paez-Espino D."/>
            <person name="Jungbluth S."/>
            <person name="Walsh D.A."/>
            <person name="Denef V.J."/>
            <person name="McMahon K.D."/>
            <person name="Konstantinidis K.T."/>
            <person name="Eloe-Fadrosh E.A."/>
            <person name="Kyrpides N.C."/>
            <person name="Woyke T."/>
        </authorList>
    </citation>
    <scope>NUCLEOTIDE SEQUENCE</scope>
    <source>
        <strain evidence="2">GVMAG-S-ERX555965-48</strain>
    </source>
</reference>
<evidence type="ECO:0000313" key="2">
    <source>
        <dbReference type="EMBL" id="QHS84180.1"/>
    </source>
</evidence>
<protein>
    <recommendedName>
        <fullName evidence="1">Methyltransferase domain-containing protein</fullName>
    </recommendedName>
</protein>
<feature type="domain" description="Methyltransferase" evidence="1">
    <location>
        <begin position="165"/>
        <end position="263"/>
    </location>
</feature>
<proteinExistence type="predicted"/>
<dbReference type="PANTHER" id="PTHR43591">
    <property type="entry name" value="METHYLTRANSFERASE"/>
    <property type="match status" value="1"/>
</dbReference>
<dbReference type="Gene3D" id="3.40.50.150">
    <property type="entry name" value="Vaccinia Virus protein VP39"/>
    <property type="match status" value="1"/>
</dbReference>
<sequence>MNLIILFFLFISTNAFLFKTPSRVTMSLKSNEPPESWKSLSKNFKDLARNWFINRAENVGIDWSGLVNENKKNMQRLKELYKSSSDNNIIYPSYYTQAFHGYDTGNLNWDASLECEAATLSIAINYWKETNPIVTQDWLRYNVSNNIQNYIREASPYLIDNINNIVDIGCSVGISTEFLHRTFQEAKNIKGIDLSPFFIAMAKLRSEKYNFPIKYIHKNAEDMDNIENESQELVVCNFIMHELPESATINIINEAYRILKPGGVFAIIDITPRIVNNNLVINKFKKLAFEVTEPHIYGYYERDLSKLLKQSNFYNVECMKNDPINSIWLGSKLENIFTEYDYYERDIENNNVDIVESTSENNKIRYFLV</sequence>
<dbReference type="SUPFAM" id="SSF53335">
    <property type="entry name" value="S-adenosyl-L-methionine-dependent methyltransferases"/>
    <property type="match status" value="1"/>
</dbReference>
<dbReference type="InterPro" id="IPR029063">
    <property type="entry name" value="SAM-dependent_MTases_sf"/>
</dbReference>